<keyword evidence="6" id="KW-0442">Lipid degradation</keyword>
<keyword evidence="7" id="KW-0443">Lipid metabolism</keyword>
<evidence type="ECO:0000256" key="3">
    <source>
        <dbReference type="ARBA" id="ARBA00022525"/>
    </source>
</evidence>
<evidence type="ECO:0000256" key="4">
    <source>
        <dbReference type="ARBA" id="ARBA00022729"/>
    </source>
</evidence>
<dbReference type="EMBL" id="LR721784">
    <property type="protein sequence ID" value="VVW46541.1"/>
    <property type="molecule type" value="Genomic_DNA"/>
</dbReference>
<dbReference type="InterPro" id="IPR051238">
    <property type="entry name" value="GDSL_esterase/lipase"/>
</dbReference>
<dbReference type="Gramene" id="NC6G0039330.1">
    <property type="protein sequence ID" value="NC6G0039330.1:cds"/>
    <property type="gene ID" value="NC6G0039330"/>
</dbReference>
<evidence type="ECO:0000256" key="6">
    <source>
        <dbReference type="ARBA" id="ARBA00022963"/>
    </source>
</evidence>
<dbReference type="Gene3D" id="3.40.50.1110">
    <property type="entry name" value="SGNH hydrolase"/>
    <property type="match status" value="1"/>
</dbReference>
<reference evidence="8" key="1">
    <citation type="submission" date="2019-09" db="EMBL/GenBank/DDBJ databases">
        <authorList>
            <person name="Zhang L."/>
        </authorList>
    </citation>
    <scope>NUCLEOTIDE SEQUENCE</scope>
</reference>
<evidence type="ECO:0000256" key="5">
    <source>
        <dbReference type="ARBA" id="ARBA00022801"/>
    </source>
</evidence>
<comment type="subcellular location">
    <subcellularLocation>
        <location evidence="1">Secreted</location>
    </subcellularLocation>
</comment>
<keyword evidence="5" id="KW-0378">Hydrolase</keyword>
<proteinExistence type="inferred from homology"/>
<dbReference type="GO" id="GO:0016042">
    <property type="term" value="P:lipid catabolic process"/>
    <property type="evidence" value="ECO:0007669"/>
    <property type="project" value="UniProtKB-KW"/>
</dbReference>
<name>A0A5K1E4M3_9MAGN</name>
<sequence length="149" mass="16408">MTSRHTTCSGAKGDLLRTRMARSLIHHCCCFFFFSGLLLFFHFSPSQAQVVPALFVFGDSNVDNGNNAILLPNETTTRFLPYGFDFPTGPTGRFTNGMNPGDVLARLLDLPRFLPAVLDPKTKGEMILYGVNYASAGAGILDYPNVRRL</sequence>
<dbReference type="PANTHER" id="PTHR45650">
    <property type="entry name" value="GDSL-LIKE LIPASE/ACYLHYDROLASE-RELATED"/>
    <property type="match status" value="1"/>
</dbReference>
<dbReference type="PANTHER" id="PTHR45650:SF8">
    <property type="entry name" value="GDSL ESTERASE_LIPASE"/>
    <property type="match status" value="1"/>
</dbReference>
<dbReference type="AlphaFoldDB" id="A0A5K1E4M3"/>
<keyword evidence="4" id="KW-0732">Signal</keyword>
<comment type="similarity">
    <text evidence="2">Belongs to the 'GDSL' lipolytic enzyme family.</text>
</comment>
<accession>A0A5K1E4M3</accession>
<evidence type="ECO:0000313" key="8">
    <source>
        <dbReference type="EMBL" id="VVW46541.1"/>
    </source>
</evidence>
<protein>
    <recommendedName>
        <fullName evidence="9">GDSL esterase/lipase</fullName>
    </recommendedName>
</protein>
<keyword evidence="3" id="KW-0964">Secreted</keyword>
<dbReference type="InterPro" id="IPR036514">
    <property type="entry name" value="SGNH_hydro_sf"/>
</dbReference>
<gene>
    <name evidence="8" type="ORF">NYM_LOCUS20953</name>
</gene>
<dbReference type="GO" id="GO:0016788">
    <property type="term" value="F:hydrolase activity, acting on ester bonds"/>
    <property type="evidence" value="ECO:0007669"/>
    <property type="project" value="InterPro"/>
</dbReference>
<dbReference type="Pfam" id="PF00657">
    <property type="entry name" value="Lipase_GDSL"/>
    <property type="match status" value="1"/>
</dbReference>
<evidence type="ECO:0000256" key="7">
    <source>
        <dbReference type="ARBA" id="ARBA00023098"/>
    </source>
</evidence>
<evidence type="ECO:0000256" key="2">
    <source>
        <dbReference type="ARBA" id="ARBA00008668"/>
    </source>
</evidence>
<evidence type="ECO:0000256" key="1">
    <source>
        <dbReference type="ARBA" id="ARBA00004613"/>
    </source>
</evidence>
<dbReference type="InterPro" id="IPR001087">
    <property type="entry name" value="GDSL"/>
</dbReference>
<evidence type="ECO:0008006" key="9">
    <source>
        <dbReference type="Google" id="ProtNLM"/>
    </source>
</evidence>
<dbReference type="GO" id="GO:0005576">
    <property type="term" value="C:extracellular region"/>
    <property type="evidence" value="ECO:0007669"/>
    <property type="project" value="UniProtKB-SubCell"/>
</dbReference>
<organism evidence="8">
    <name type="scientific">Nymphaea colorata</name>
    <name type="common">pocket water lily</name>
    <dbReference type="NCBI Taxonomy" id="210225"/>
    <lineage>
        <taxon>Eukaryota</taxon>
        <taxon>Viridiplantae</taxon>
        <taxon>Streptophyta</taxon>
        <taxon>Embryophyta</taxon>
        <taxon>Tracheophyta</taxon>
        <taxon>Spermatophyta</taxon>
        <taxon>Magnoliopsida</taxon>
        <taxon>Nymphaeales</taxon>
        <taxon>Nymphaeaceae</taxon>
        <taxon>Nymphaea</taxon>
    </lineage>
</organism>